<evidence type="ECO:0000256" key="2">
    <source>
        <dbReference type="ARBA" id="ARBA00005417"/>
    </source>
</evidence>
<evidence type="ECO:0000256" key="8">
    <source>
        <dbReference type="ARBA" id="ARBA00023136"/>
    </source>
</evidence>
<evidence type="ECO:0000313" key="11">
    <source>
        <dbReference type="Proteomes" id="UP000187891"/>
    </source>
</evidence>
<dbReference type="InterPro" id="IPR003439">
    <property type="entry name" value="ABC_transporter-like_ATP-bd"/>
</dbReference>
<organism evidence="10 11">
    <name type="scientific">Agrobacterium rosae</name>
    <dbReference type="NCBI Taxonomy" id="1972867"/>
    <lineage>
        <taxon>Bacteria</taxon>
        <taxon>Pseudomonadati</taxon>
        <taxon>Pseudomonadota</taxon>
        <taxon>Alphaproteobacteria</taxon>
        <taxon>Hyphomicrobiales</taxon>
        <taxon>Rhizobiaceae</taxon>
        <taxon>Rhizobium/Agrobacterium group</taxon>
        <taxon>Agrobacterium</taxon>
    </lineage>
</organism>
<dbReference type="Pfam" id="PF08402">
    <property type="entry name" value="TOBE_2"/>
    <property type="match status" value="1"/>
</dbReference>
<dbReference type="Gene3D" id="2.40.50.100">
    <property type="match status" value="1"/>
</dbReference>
<dbReference type="AlphaFoldDB" id="A0A1R3U4E2"/>
<dbReference type="Proteomes" id="UP000187891">
    <property type="component" value="Unassembled WGS sequence"/>
</dbReference>
<dbReference type="GO" id="GO:0055052">
    <property type="term" value="C:ATP-binding cassette (ABC) transporter complex, substrate-binding subunit-containing"/>
    <property type="evidence" value="ECO:0007669"/>
    <property type="project" value="TreeGrafter"/>
</dbReference>
<dbReference type="PANTHER" id="PTHR43875:SF15">
    <property type="entry name" value="TREHALOSE IMPORT ATP-BINDING PROTEIN SUGC"/>
    <property type="match status" value="1"/>
</dbReference>
<evidence type="ECO:0000256" key="5">
    <source>
        <dbReference type="ARBA" id="ARBA00022741"/>
    </source>
</evidence>
<comment type="subcellular location">
    <subcellularLocation>
        <location evidence="1">Cell inner membrane</location>
        <topology evidence="1">Peripheral membrane protein</topology>
    </subcellularLocation>
</comment>
<dbReference type="GO" id="GO:0005524">
    <property type="term" value="F:ATP binding"/>
    <property type="evidence" value="ECO:0007669"/>
    <property type="project" value="UniProtKB-KW"/>
</dbReference>
<dbReference type="InterPro" id="IPR008995">
    <property type="entry name" value="Mo/tungstate-bd_C_term_dom"/>
</dbReference>
<dbReference type="InterPro" id="IPR017871">
    <property type="entry name" value="ABC_transporter-like_CS"/>
</dbReference>
<dbReference type="PANTHER" id="PTHR43875">
    <property type="entry name" value="MALTODEXTRIN IMPORT ATP-BINDING PROTEIN MSMX"/>
    <property type="match status" value="1"/>
</dbReference>
<keyword evidence="7" id="KW-1278">Translocase</keyword>
<evidence type="ECO:0000256" key="1">
    <source>
        <dbReference type="ARBA" id="ARBA00004417"/>
    </source>
</evidence>
<dbReference type="STRING" id="1907666.DSM25559_5061"/>
<comment type="similarity">
    <text evidence="2">Belongs to the ABC transporter superfamily.</text>
</comment>
<gene>
    <name evidence="10" type="primary">potA_8</name>
    <name evidence="10" type="ORF">DSM25559_5061</name>
</gene>
<dbReference type="EMBL" id="FMUE01000022">
    <property type="protein sequence ID" value="SCX35630.1"/>
    <property type="molecule type" value="Genomic_DNA"/>
</dbReference>
<keyword evidence="6 10" id="KW-0067">ATP-binding</keyword>
<keyword evidence="4" id="KW-0997">Cell inner membrane</keyword>
<evidence type="ECO:0000256" key="7">
    <source>
        <dbReference type="ARBA" id="ARBA00022967"/>
    </source>
</evidence>
<name>A0A1R3U4E2_9HYPH</name>
<accession>A0A1R3U4E2</accession>
<dbReference type="GO" id="GO:0016887">
    <property type="term" value="F:ATP hydrolysis activity"/>
    <property type="evidence" value="ECO:0007669"/>
    <property type="project" value="InterPro"/>
</dbReference>
<protein>
    <submittedName>
        <fullName evidence="10">Spermidine/putrescine import ATP-binding protein PotA</fullName>
        <ecNumber evidence="10">3.6.3.31</ecNumber>
    </submittedName>
</protein>
<dbReference type="PROSITE" id="PS50893">
    <property type="entry name" value="ABC_TRANSPORTER_2"/>
    <property type="match status" value="1"/>
</dbReference>
<dbReference type="SUPFAM" id="SSF52540">
    <property type="entry name" value="P-loop containing nucleoside triphosphate hydrolases"/>
    <property type="match status" value="1"/>
</dbReference>
<dbReference type="EC" id="3.6.3.31" evidence="10"/>
<dbReference type="InterPro" id="IPR047641">
    <property type="entry name" value="ABC_transpr_MalK/UgpC-like"/>
</dbReference>
<dbReference type="Pfam" id="PF00005">
    <property type="entry name" value="ABC_tran"/>
    <property type="match status" value="1"/>
</dbReference>
<evidence type="ECO:0000313" key="10">
    <source>
        <dbReference type="EMBL" id="SCX35630.1"/>
    </source>
</evidence>
<keyword evidence="5" id="KW-0547">Nucleotide-binding</keyword>
<evidence type="ECO:0000256" key="3">
    <source>
        <dbReference type="ARBA" id="ARBA00022475"/>
    </source>
</evidence>
<dbReference type="SUPFAM" id="SSF50331">
    <property type="entry name" value="MOP-like"/>
    <property type="match status" value="1"/>
</dbReference>
<reference evidence="11" key="1">
    <citation type="submission" date="2016-10" db="EMBL/GenBank/DDBJ databases">
        <authorList>
            <person name="Wibberg D."/>
        </authorList>
    </citation>
    <scope>NUCLEOTIDE SEQUENCE [LARGE SCALE GENOMIC DNA]</scope>
</reference>
<evidence type="ECO:0000259" key="9">
    <source>
        <dbReference type="PROSITE" id="PS50893"/>
    </source>
</evidence>
<dbReference type="InterPro" id="IPR027417">
    <property type="entry name" value="P-loop_NTPase"/>
</dbReference>
<feature type="domain" description="ABC transporter" evidence="9">
    <location>
        <begin position="1"/>
        <end position="156"/>
    </location>
</feature>
<proteinExistence type="inferred from homology"/>
<dbReference type="PROSITE" id="PS00211">
    <property type="entry name" value="ABC_TRANSPORTER_1"/>
    <property type="match status" value="1"/>
</dbReference>
<dbReference type="Gene3D" id="3.40.50.300">
    <property type="entry name" value="P-loop containing nucleotide triphosphate hydrolases"/>
    <property type="match status" value="1"/>
</dbReference>
<evidence type="ECO:0000256" key="6">
    <source>
        <dbReference type="ARBA" id="ARBA00022840"/>
    </source>
</evidence>
<dbReference type="InterPro" id="IPR013611">
    <property type="entry name" value="Transp-assoc_OB_typ2"/>
</dbReference>
<sequence length="287" mass="31921">MVFQSYAIFPHMTVGENVAYGLRAQKVGTAEREGRVKDILAKVQLGGYQDRMPSQLSGGQKQRVGLARALVVRPRLLLMDEPLSNLDASLRIEMREEIRLLQQEFGITTVYVTHDQEEALAVSDKIALMSGGHIRQYDTPFNLYNMPCDATVARFIGRSNILAARVEFDSKEPRLVVGECYLSGLACLENTKKSGPVQFGFRPEAQASLLPSFNAEGNGLRCQLLLSSFLGAHCQLRLRLRDGQEIELRVSPSHPIVSAPTASEWRLIFTGPDIHLFADAEERDYAA</sequence>
<evidence type="ECO:0000256" key="4">
    <source>
        <dbReference type="ARBA" id="ARBA00022519"/>
    </source>
</evidence>
<keyword evidence="10" id="KW-0378">Hydrolase</keyword>
<keyword evidence="8" id="KW-0472">Membrane</keyword>
<keyword evidence="3" id="KW-1003">Cell membrane</keyword>